<proteinExistence type="predicted"/>
<accession>A0A6A4TG79</accession>
<dbReference type="AlphaFoldDB" id="A0A6A4TG79"/>
<evidence type="ECO:0000313" key="1">
    <source>
        <dbReference type="EMBL" id="KAF0041871.1"/>
    </source>
</evidence>
<protein>
    <submittedName>
        <fullName evidence="1">Uncharacterized protein</fullName>
    </submittedName>
</protein>
<sequence length="99" mass="11275">MCVRWRGDVSDDALRPRYSSVAFRIISALGPSRPRRIRRRFVTKAATAHDHVEQSAAVISSKRGLDNKGDERFIGRASGVWPLKHRQRSDSNTNVCVWQ</sequence>
<reference evidence="1 2" key="1">
    <citation type="submission" date="2019-06" db="EMBL/GenBank/DDBJ databases">
        <title>Draft genomes of female and male turbot (Scophthalmus maximus).</title>
        <authorList>
            <person name="Xu H."/>
            <person name="Xu X.-W."/>
            <person name="Shao C."/>
            <person name="Chen S."/>
        </authorList>
    </citation>
    <scope>NUCLEOTIDE SEQUENCE [LARGE SCALE GENOMIC DNA]</scope>
    <source>
        <strain evidence="1">Ysfricsl-2016a</strain>
        <tissue evidence="1">Blood</tissue>
    </source>
</reference>
<dbReference type="Proteomes" id="UP000438429">
    <property type="component" value="Unassembled WGS sequence"/>
</dbReference>
<evidence type="ECO:0000313" key="2">
    <source>
        <dbReference type="Proteomes" id="UP000438429"/>
    </source>
</evidence>
<comment type="caution">
    <text evidence="1">The sequence shown here is derived from an EMBL/GenBank/DDBJ whole genome shotgun (WGS) entry which is preliminary data.</text>
</comment>
<name>A0A6A4TG79_SCOMX</name>
<gene>
    <name evidence="1" type="ORF">F2P81_005403</name>
</gene>
<dbReference type="EMBL" id="VEVO01000005">
    <property type="protein sequence ID" value="KAF0041871.1"/>
    <property type="molecule type" value="Genomic_DNA"/>
</dbReference>
<organism evidence="1 2">
    <name type="scientific">Scophthalmus maximus</name>
    <name type="common">Turbot</name>
    <name type="synonym">Psetta maxima</name>
    <dbReference type="NCBI Taxonomy" id="52904"/>
    <lineage>
        <taxon>Eukaryota</taxon>
        <taxon>Metazoa</taxon>
        <taxon>Chordata</taxon>
        <taxon>Craniata</taxon>
        <taxon>Vertebrata</taxon>
        <taxon>Euteleostomi</taxon>
        <taxon>Actinopterygii</taxon>
        <taxon>Neopterygii</taxon>
        <taxon>Teleostei</taxon>
        <taxon>Neoteleostei</taxon>
        <taxon>Acanthomorphata</taxon>
        <taxon>Carangaria</taxon>
        <taxon>Pleuronectiformes</taxon>
        <taxon>Pleuronectoidei</taxon>
        <taxon>Scophthalmidae</taxon>
        <taxon>Scophthalmus</taxon>
    </lineage>
</organism>